<evidence type="ECO:0000256" key="9">
    <source>
        <dbReference type="ARBA" id="ARBA00045828"/>
    </source>
</evidence>
<keyword evidence="6 10" id="KW-1133">Transmembrane helix</keyword>
<dbReference type="AlphaFoldDB" id="A0A8C4WV76"/>
<dbReference type="GeneTree" id="ENSGT00510000048066"/>
<evidence type="ECO:0000256" key="1">
    <source>
        <dbReference type="ARBA" id="ARBA00001350"/>
    </source>
</evidence>
<proteinExistence type="predicted"/>
<dbReference type="Proteomes" id="UP000694388">
    <property type="component" value="Unplaced"/>
</dbReference>
<feature type="domain" description="Peptidase M50" evidence="11">
    <location>
        <begin position="58"/>
        <end position="168"/>
    </location>
</feature>
<dbReference type="InterPro" id="IPR001193">
    <property type="entry name" value="MBTPS2"/>
</dbReference>
<evidence type="ECO:0000313" key="12">
    <source>
        <dbReference type="Ensembl" id="ENSEBUP00000012834.1"/>
    </source>
</evidence>
<evidence type="ECO:0000256" key="10">
    <source>
        <dbReference type="SAM" id="Phobius"/>
    </source>
</evidence>
<dbReference type="Pfam" id="PF02163">
    <property type="entry name" value="Peptidase_M50"/>
    <property type="match status" value="1"/>
</dbReference>
<dbReference type="Ensembl" id="ENSEBUT00000013410.1">
    <property type="protein sequence ID" value="ENSEBUP00000012834.1"/>
    <property type="gene ID" value="ENSEBUG00000008137.1"/>
</dbReference>
<comment type="subcellular location">
    <subcellularLocation>
        <location evidence="2">Endomembrane system</location>
        <topology evidence="2">Multi-pass membrane protein</topology>
    </subcellularLocation>
</comment>
<evidence type="ECO:0000256" key="3">
    <source>
        <dbReference type="ARBA" id="ARBA00012347"/>
    </source>
</evidence>
<keyword evidence="13" id="KW-1185">Reference proteome</keyword>
<dbReference type="PANTHER" id="PTHR13325:SF3">
    <property type="entry name" value="MEMBRANE-BOUND TRANSCRIPTION FACTOR SITE-2 PROTEASE"/>
    <property type="match status" value="1"/>
</dbReference>
<dbReference type="GO" id="GO:0012505">
    <property type="term" value="C:endomembrane system"/>
    <property type="evidence" value="ECO:0007669"/>
    <property type="project" value="UniProtKB-SubCell"/>
</dbReference>
<accession>A0A8C4WV76</accession>
<evidence type="ECO:0000256" key="4">
    <source>
        <dbReference type="ARBA" id="ARBA00014400"/>
    </source>
</evidence>
<evidence type="ECO:0000256" key="7">
    <source>
        <dbReference type="ARBA" id="ARBA00023136"/>
    </source>
</evidence>
<evidence type="ECO:0000256" key="2">
    <source>
        <dbReference type="ARBA" id="ARBA00004127"/>
    </source>
</evidence>
<dbReference type="PANTHER" id="PTHR13325">
    <property type="entry name" value="PROTEASE M50 MEMBRANE-BOUND TRANSCRIPTION FACTOR SITE 2 PROTEASE"/>
    <property type="match status" value="1"/>
</dbReference>
<reference evidence="12" key="1">
    <citation type="submission" date="2025-08" db="UniProtKB">
        <authorList>
            <consortium name="Ensembl"/>
        </authorList>
    </citation>
    <scope>IDENTIFICATION</scope>
</reference>
<feature type="transmembrane region" description="Helical" evidence="10">
    <location>
        <begin position="354"/>
        <end position="375"/>
    </location>
</feature>
<keyword evidence="7 10" id="KW-0472">Membrane</keyword>
<dbReference type="GO" id="GO:0005737">
    <property type="term" value="C:cytoplasm"/>
    <property type="evidence" value="ECO:0007669"/>
    <property type="project" value="TreeGrafter"/>
</dbReference>
<dbReference type="GO" id="GO:0031293">
    <property type="term" value="P:membrane protein intracellular domain proteolysis"/>
    <property type="evidence" value="ECO:0007669"/>
    <property type="project" value="TreeGrafter"/>
</dbReference>
<evidence type="ECO:0000256" key="6">
    <source>
        <dbReference type="ARBA" id="ARBA00022989"/>
    </source>
</evidence>
<evidence type="ECO:0000259" key="11">
    <source>
        <dbReference type="Pfam" id="PF02163"/>
    </source>
</evidence>
<dbReference type="GO" id="GO:0016020">
    <property type="term" value="C:membrane"/>
    <property type="evidence" value="ECO:0007669"/>
    <property type="project" value="InterPro"/>
</dbReference>
<feature type="transmembrane region" description="Helical" evidence="10">
    <location>
        <begin position="123"/>
        <end position="144"/>
    </location>
</feature>
<feature type="transmembrane region" description="Helical" evidence="10">
    <location>
        <begin position="82"/>
        <end position="102"/>
    </location>
</feature>
<comment type="function">
    <text evidence="9">Zinc metalloprotease that mediates intramembrane proteolysis of proteins such as ATF6, ATF6B, SREBF1/SREBP1 and SREBF2/SREBP2. Catalyzes the second step in the proteolytic activation of the sterol regulatory element-binding proteins (SREBPs) SREBF1/SREBP1 and SREBF2/SREBP2: cleaves SREBPs within the first transmembrane segment, thereby releasing the N-terminal segment with a portion of the transmembrane segment attached. Mature N-terminal SREBP fragments shuttle to the nucleus and activate gene transcription. Also mediates the second step in the proteolytic activation of the cyclic AMP-dependent transcription factor ATF-6 (ATF6 and ATF6B). Involved in intramembrane proteolysis during bone formation. In astrocytes and osteoblasts, upon DNA damage and ER stress, mediates the second step of the regulated intramembrane proteolytic activation of the transcription factor CREB3L1, leading to the inhibition of cell-cycle progression.</text>
</comment>
<sequence length="379" mass="41480">MCQRSHNVPTTYGQHSGTSESYAGRRRKISSGGSFYVYFNGCAKVPGVNLPLEQLQFFLPALLFSAVIHEIGHAVAATRDSVGLNSCGIFLFVLYPGAFVNLHTAQLHHLSPMRQLRIYCAGVWHNMVLAIVALALLLLLPWLVLPGYQMGSGVVVTSVTKVGISLYWHVEHVLLQIIHVIQIILCRIYLENSPGIKMLFVPLSENIIRSYITLCVCAQYACLPVRKALEMAGEHPCHTHADCPALLGPSICLQATLVKPARLLILYRPPTKPVLFVGDPVHLYHTVSVSSYIPRFLLLPCGLPPFLETFLKYVVSLSGALGLLNAVPCFALDGQWILAALLESVQWPKLCPSFLFVILTLGTGLLLANLVLGIVNAKG</sequence>
<comment type="catalytic activity">
    <reaction evidence="1">
        <text>Cleaves several transcription factors that are type-2 transmembrane proteins within membrane-spanning domains. Known substrates include sterol regulatory element-binding protein (SREBP) -1, SREBP-2 and forms of the transcriptional activator ATF6. SREBP-2 is cleaved at the site 477-DRSRILL-|-CVLTFLCLSFNPLTSLLQWGGA-505. The residues Asn-Pro, 11 residues distal to the site of cleavage in the membrane-spanning domain, are important for cleavage by S2P endopeptidase. Replacement of either of these residues does not prevent cleavage, but there is no cleavage if both of these residues are replaced.</text>
        <dbReference type="EC" id="3.4.24.85"/>
    </reaction>
</comment>
<name>A0A8C4WV76_EPTBU</name>
<dbReference type="EC" id="3.4.24.85" evidence="3"/>
<organism evidence="12 13">
    <name type="scientific">Eptatretus burgeri</name>
    <name type="common">Inshore hagfish</name>
    <dbReference type="NCBI Taxonomy" id="7764"/>
    <lineage>
        <taxon>Eukaryota</taxon>
        <taxon>Metazoa</taxon>
        <taxon>Chordata</taxon>
        <taxon>Craniata</taxon>
        <taxon>Vertebrata</taxon>
        <taxon>Cyclostomata</taxon>
        <taxon>Myxini</taxon>
        <taxon>Myxiniformes</taxon>
        <taxon>Myxinidae</taxon>
        <taxon>Eptatretinae</taxon>
        <taxon>Eptatretus</taxon>
    </lineage>
</organism>
<reference evidence="12" key="2">
    <citation type="submission" date="2025-09" db="UniProtKB">
        <authorList>
            <consortium name="Ensembl"/>
        </authorList>
    </citation>
    <scope>IDENTIFICATION</scope>
</reference>
<dbReference type="GO" id="GO:1905897">
    <property type="term" value="P:regulation of response to endoplasmic reticulum stress"/>
    <property type="evidence" value="ECO:0007669"/>
    <property type="project" value="TreeGrafter"/>
</dbReference>
<dbReference type="PRINTS" id="PR01000">
    <property type="entry name" value="SREBPS2PTASE"/>
</dbReference>
<dbReference type="InterPro" id="IPR008915">
    <property type="entry name" value="Peptidase_M50"/>
</dbReference>
<feature type="transmembrane region" description="Helical" evidence="10">
    <location>
        <begin position="320"/>
        <end position="342"/>
    </location>
</feature>
<evidence type="ECO:0000313" key="13">
    <source>
        <dbReference type="Proteomes" id="UP000694388"/>
    </source>
</evidence>
<evidence type="ECO:0000256" key="8">
    <source>
        <dbReference type="ARBA" id="ARBA00032658"/>
    </source>
</evidence>
<dbReference type="GO" id="GO:0004222">
    <property type="term" value="F:metalloendopeptidase activity"/>
    <property type="evidence" value="ECO:0007669"/>
    <property type="project" value="InterPro"/>
</dbReference>
<keyword evidence="5 10" id="KW-0812">Transmembrane</keyword>
<protein>
    <recommendedName>
        <fullName evidence="4">Membrane-bound transcription factor site-2 protease</fullName>
        <ecNumber evidence="3">3.4.24.85</ecNumber>
    </recommendedName>
    <alternativeName>
        <fullName evidence="8">Endopeptidase S2P</fullName>
    </alternativeName>
</protein>
<evidence type="ECO:0000256" key="5">
    <source>
        <dbReference type="ARBA" id="ARBA00022692"/>
    </source>
</evidence>